<dbReference type="Proteomes" id="UP000007110">
    <property type="component" value="Unassembled WGS sequence"/>
</dbReference>
<evidence type="ECO:0000313" key="3">
    <source>
        <dbReference type="Proteomes" id="UP000007110"/>
    </source>
</evidence>
<feature type="signal peptide" evidence="1">
    <location>
        <begin position="1"/>
        <end position="18"/>
    </location>
</feature>
<feature type="chain" id="PRO_5029536937" evidence="1">
    <location>
        <begin position="19"/>
        <end position="104"/>
    </location>
</feature>
<dbReference type="AlphaFoldDB" id="A0A7M7PFI5"/>
<reference evidence="2" key="2">
    <citation type="submission" date="2021-01" db="UniProtKB">
        <authorList>
            <consortium name="EnsemblMetazoa"/>
        </authorList>
    </citation>
    <scope>IDENTIFICATION</scope>
</reference>
<evidence type="ECO:0000313" key="2">
    <source>
        <dbReference type="EnsemblMetazoa" id="XP_030849569"/>
    </source>
</evidence>
<accession>A0A7M7PFI5</accession>
<sequence>MWRVIGLMLAALFVGTNANVIIPVCPVISHEDEVHYLASDETSTWVTLTEWKTISGEVESLDCGPYVSGKRLQVALGECDIECKACEGGACCTYKYLLTVKVGE</sequence>
<evidence type="ECO:0000256" key="1">
    <source>
        <dbReference type="SAM" id="SignalP"/>
    </source>
</evidence>
<dbReference type="EnsemblMetazoa" id="XM_030993709">
    <property type="protein sequence ID" value="XP_030849569"/>
    <property type="gene ID" value="LOC115927612"/>
</dbReference>
<dbReference type="GeneID" id="115927612"/>
<protein>
    <submittedName>
        <fullName evidence="2">Uncharacterized protein</fullName>
    </submittedName>
</protein>
<keyword evidence="3" id="KW-1185">Reference proteome</keyword>
<dbReference type="InParanoid" id="A0A7M7PFI5"/>
<name>A0A7M7PFI5_STRPU</name>
<reference evidence="3" key="1">
    <citation type="submission" date="2015-02" db="EMBL/GenBank/DDBJ databases">
        <title>Genome sequencing for Strongylocentrotus purpuratus.</title>
        <authorList>
            <person name="Murali S."/>
            <person name="Liu Y."/>
            <person name="Vee V."/>
            <person name="English A."/>
            <person name="Wang M."/>
            <person name="Skinner E."/>
            <person name="Han Y."/>
            <person name="Muzny D.M."/>
            <person name="Worley K.C."/>
            <person name="Gibbs R.A."/>
        </authorList>
    </citation>
    <scope>NUCLEOTIDE SEQUENCE</scope>
</reference>
<proteinExistence type="predicted"/>
<dbReference type="KEGG" id="spu:115927612"/>
<dbReference type="RefSeq" id="XP_030849569.1">
    <property type="nucleotide sequence ID" value="XM_030993709.1"/>
</dbReference>
<keyword evidence="1" id="KW-0732">Signal</keyword>
<organism evidence="2 3">
    <name type="scientific">Strongylocentrotus purpuratus</name>
    <name type="common">Purple sea urchin</name>
    <dbReference type="NCBI Taxonomy" id="7668"/>
    <lineage>
        <taxon>Eukaryota</taxon>
        <taxon>Metazoa</taxon>
        <taxon>Echinodermata</taxon>
        <taxon>Eleutherozoa</taxon>
        <taxon>Echinozoa</taxon>
        <taxon>Echinoidea</taxon>
        <taxon>Euechinoidea</taxon>
        <taxon>Echinacea</taxon>
        <taxon>Camarodonta</taxon>
        <taxon>Echinidea</taxon>
        <taxon>Strongylocentrotidae</taxon>
        <taxon>Strongylocentrotus</taxon>
    </lineage>
</organism>